<protein>
    <submittedName>
        <fullName evidence="1">Uncharacterized protein</fullName>
    </submittedName>
</protein>
<comment type="caution">
    <text evidence="1">The sequence shown here is derived from an EMBL/GenBank/DDBJ whole genome shotgun (WGS) entry which is preliminary data.</text>
</comment>
<dbReference type="EMBL" id="LFYR01001013">
    <property type="protein sequence ID" value="KMZ65719.1"/>
    <property type="molecule type" value="Genomic_DNA"/>
</dbReference>
<feature type="non-terminal residue" evidence="1">
    <location>
        <position position="1"/>
    </location>
</feature>
<dbReference type="Proteomes" id="UP000036987">
    <property type="component" value="Unassembled WGS sequence"/>
</dbReference>
<dbReference type="AlphaFoldDB" id="A0A0K9P9S7"/>
<sequence length="281" mass="30838">LPLGSLGALPYLVTALRHPLLSGRHVFRFTSGSPLLVRVLAGVSPQPQLSSVHSLRIVNPSPSWTRGGIYSLHLLSLGLVGSYGRPRPSARPPAHPSVWAAWSGPVRSMGRGPRSMVPTDDLNLCLTGKADVNSYRGSTNHYSYSKSNLIMLVEEGQSMYNQMHTQENQIKQNVMGVAGIGSTKLLVRNEFSPNYHSSNSSQLFETPVRKERHNKAMPFGSPKKGISSPEFWACAVASADEIEKKLKGRPNIQPDDLADVVRCLDFLTSSQQMLIHPMFVQ</sequence>
<evidence type="ECO:0000313" key="1">
    <source>
        <dbReference type="EMBL" id="KMZ65719.1"/>
    </source>
</evidence>
<organism evidence="1 2">
    <name type="scientific">Zostera marina</name>
    <name type="common">Eelgrass</name>
    <dbReference type="NCBI Taxonomy" id="29655"/>
    <lineage>
        <taxon>Eukaryota</taxon>
        <taxon>Viridiplantae</taxon>
        <taxon>Streptophyta</taxon>
        <taxon>Embryophyta</taxon>
        <taxon>Tracheophyta</taxon>
        <taxon>Spermatophyta</taxon>
        <taxon>Magnoliopsida</taxon>
        <taxon>Liliopsida</taxon>
        <taxon>Zosteraceae</taxon>
        <taxon>Zostera</taxon>
    </lineage>
</organism>
<gene>
    <name evidence="1" type="ORF">ZOSMA_3108G00010</name>
</gene>
<name>A0A0K9P9S7_ZOSMR</name>
<reference evidence="2" key="1">
    <citation type="journal article" date="2016" name="Nature">
        <title>The genome of the seagrass Zostera marina reveals angiosperm adaptation to the sea.</title>
        <authorList>
            <person name="Olsen J.L."/>
            <person name="Rouze P."/>
            <person name="Verhelst B."/>
            <person name="Lin Y.-C."/>
            <person name="Bayer T."/>
            <person name="Collen J."/>
            <person name="Dattolo E."/>
            <person name="De Paoli E."/>
            <person name="Dittami S."/>
            <person name="Maumus F."/>
            <person name="Michel G."/>
            <person name="Kersting A."/>
            <person name="Lauritano C."/>
            <person name="Lohaus R."/>
            <person name="Toepel M."/>
            <person name="Tonon T."/>
            <person name="Vanneste K."/>
            <person name="Amirebrahimi M."/>
            <person name="Brakel J."/>
            <person name="Bostroem C."/>
            <person name="Chovatia M."/>
            <person name="Grimwood J."/>
            <person name="Jenkins J.W."/>
            <person name="Jueterbock A."/>
            <person name="Mraz A."/>
            <person name="Stam W.T."/>
            <person name="Tice H."/>
            <person name="Bornberg-Bauer E."/>
            <person name="Green P.J."/>
            <person name="Pearson G.A."/>
            <person name="Procaccini G."/>
            <person name="Duarte C.M."/>
            <person name="Schmutz J."/>
            <person name="Reusch T.B.H."/>
            <person name="Van de Peer Y."/>
        </authorList>
    </citation>
    <scope>NUCLEOTIDE SEQUENCE [LARGE SCALE GENOMIC DNA]</scope>
    <source>
        <strain evidence="2">cv. Finnish</strain>
    </source>
</reference>
<evidence type="ECO:0000313" key="2">
    <source>
        <dbReference type="Proteomes" id="UP000036987"/>
    </source>
</evidence>
<keyword evidence="2" id="KW-1185">Reference proteome</keyword>
<proteinExistence type="predicted"/>
<accession>A0A0K9P9S7</accession>